<dbReference type="OrthoDB" id="269872at2759"/>
<reference evidence="3" key="2">
    <citation type="submission" date="2013-10" db="EMBL/GenBank/DDBJ databases">
        <authorList>
            <person name="Aslett M."/>
        </authorList>
    </citation>
    <scope>NUCLEOTIDE SEQUENCE [LARGE SCALE GENOMIC DNA]</scope>
    <source>
        <strain evidence="3">Houghton</strain>
    </source>
</reference>
<keyword evidence="1" id="KW-0175">Coiled coil</keyword>
<dbReference type="EMBL" id="HG674448">
    <property type="protein sequence ID" value="CDJ39534.1"/>
    <property type="molecule type" value="Genomic_DNA"/>
</dbReference>
<feature type="compositionally biased region" description="Low complexity" evidence="2">
    <location>
        <begin position="112"/>
        <end position="130"/>
    </location>
</feature>
<name>U6KT44_EIMTE</name>
<dbReference type="SUPFAM" id="SSF53335">
    <property type="entry name" value="S-adenosyl-L-methionine-dependent methyltransferases"/>
    <property type="match status" value="1"/>
</dbReference>
<accession>U6KT44</accession>
<dbReference type="PANTHER" id="PTHR42873:SF1">
    <property type="entry name" value="S-ADENOSYLMETHIONINE-DEPENDENT METHYLTRANSFERASE DOMAIN-CONTAINING PROTEIN"/>
    <property type="match status" value="1"/>
</dbReference>
<keyword evidence="4" id="KW-1185">Reference proteome</keyword>
<dbReference type="Gene3D" id="3.30.750.80">
    <property type="entry name" value="RNA methyltransferase domain (HRMD) like"/>
    <property type="match status" value="1"/>
</dbReference>
<dbReference type="AlphaFoldDB" id="U6KT44"/>
<evidence type="ECO:0000313" key="3">
    <source>
        <dbReference type="EMBL" id="CDJ39534.1"/>
    </source>
</evidence>
<evidence type="ECO:0000256" key="1">
    <source>
        <dbReference type="SAM" id="Coils"/>
    </source>
</evidence>
<feature type="region of interest" description="Disordered" evidence="2">
    <location>
        <begin position="68"/>
        <end position="92"/>
    </location>
</feature>
<evidence type="ECO:0000256" key="2">
    <source>
        <dbReference type="SAM" id="MobiDB-lite"/>
    </source>
</evidence>
<dbReference type="PANTHER" id="PTHR42873">
    <property type="entry name" value="RIBOSOMAL RNA LARGE SUBUNIT METHYLTRANSFERASE"/>
    <property type="match status" value="1"/>
</dbReference>
<feature type="coiled-coil region" evidence="1">
    <location>
        <begin position="442"/>
        <end position="469"/>
    </location>
</feature>
<dbReference type="RefSeq" id="XP_013230289.1">
    <property type="nucleotide sequence ID" value="XM_013374835.1"/>
</dbReference>
<proteinExistence type="predicted"/>
<organism evidence="3 4">
    <name type="scientific">Eimeria tenella</name>
    <name type="common">Coccidian parasite</name>
    <dbReference type="NCBI Taxonomy" id="5802"/>
    <lineage>
        <taxon>Eukaryota</taxon>
        <taxon>Sar</taxon>
        <taxon>Alveolata</taxon>
        <taxon>Apicomplexa</taxon>
        <taxon>Conoidasida</taxon>
        <taxon>Coccidia</taxon>
        <taxon>Eucoccidiorida</taxon>
        <taxon>Eimeriorina</taxon>
        <taxon>Eimeriidae</taxon>
        <taxon>Eimeria</taxon>
    </lineage>
</organism>
<dbReference type="Gene3D" id="3.40.50.150">
    <property type="entry name" value="Vaccinia Virus protein VP39"/>
    <property type="match status" value="1"/>
</dbReference>
<feature type="region of interest" description="Disordered" evidence="2">
    <location>
        <begin position="20"/>
        <end position="39"/>
    </location>
</feature>
<dbReference type="CDD" id="cd11572">
    <property type="entry name" value="RlmI_M_like"/>
    <property type="match status" value="1"/>
</dbReference>
<dbReference type="InterPro" id="IPR029063">
    <property type="entry name" value="SAM-dependent_MTases_sf"/>
</dbReference>
<dbReference type="OMA" id="CVVVESN"/>
<gene>
    <name evidence="3" type="ORF">ETH_00017165</name>
</gene>
<feature type="compositionally biased region" description="Low complexity" evidence="2">
    <location>
        <begin position="78"/>
        <end position="88"/>
    </location>
</feature>
<dbReference type="VEuPathDB" id="ToxoDB:ETH2_1037400"/>
<feature type="region of interest" description="Disordered" evidence="2">
    <location>
        <begin position="112"/>
        <end position="132"/>
    </location>
</feature>
<dbReference type="GeneID" id="25252578"/>
<sequence length="613" mass="65728">MAAAAARPLLLRLNRIPLRQTHRNASTQNGRGAAARGDLRRSQGPYTVWTSLDEFGGFQDIPESRPMLQLQRRGKPAGSSSSSGSSGSKRSLPPWIFAHDIKNFTELQSLQQPAAADAAQQQHEQQQQQQRGSLLPLAVNIVDSDTGEYLGCGLFHSRPLIAARVLEDLSPSTILNSDFLQQKLREAAARRRGLPPAVFLSCAESAGPPPGAFLEDPGDRGPPQQPVHAAHALHAPHALHAEPPGTVPRGFYRLLNAESDGLPGFIVDLFGAAVSVQQLTRGKDPQAALEGVPEGAPQGALEGAPQGLVGLAEFLWLRVVRAAGSELLTAPFVECLQKLLQPAAVVLRNDSFLRQLERDPSMKQYAAVVAGEVSGWQWIEEGGSVFPVDLLNSWYYDRREVREAVAQLARGSRVLDLHCHSAAFSIGALRRGGAQRCVGVDVSCLSLELAAAAAKKNNLQQQLLLQQADALQWLRHRARPSRPSCLDKDAAATAEAAASVAAAAEVPAEAQFDIVIMDPPAPHRQGLVQAFTAELLQLAAAATRVLSSGGRLVVVESSRFIELEQLLHILNEAVSAAGRTAALEMHGGPTLDCPQDLRTQGVPGMKWVILQLS</sequence>
<dbReference type="Proteomes" id="UP000030747">
    <property type="component" value="Unassembled WGS sequence"/>
</dbReference>
<protein>
    <recommendedName>
        <fullName evidence="5">S-adenosylmethionine-dependent methyltransferase domain-containing protein</fullName>
    </recommendedName>
</protein>
<evidence type="ECO:0008006" key="5">
    <source>
        <dbReference type="Google" id="ProtNLM"/>
    </source>
</evidence>
<dbReference type="VEuPathDB" id="ToxoDB:ETH_00017165"/>
<reference evidence="3" key="1">
    <citation type="submission" date="2013-10" db="EMBL/GenBank/DDBJ databases">
        <title>Genomic analysis of the causative agents of coccidiosis in chickens.</title>
        <authorList>
            <person name="Reid A.J."/>
            <person name="Blake D."/>
            <person name="Billington K."/>
            <person name="Browne H."/>
            <person name="Dunn M."/>
            <person name="Hung S."/>
            <person name="Kawahara F."/>
            <person name="Miranda-Saavedra D."/>
            <person name="Mourier T."/>
            <person name="Nagra H."/>
            <person name="Otto T.D."/>
            <person name="Rawlings N."/>
            <person name="Sanchez A."/>
            <person name="Sanders M."/>
            <person name="Subramaniam C."/>
            <person name="Tay Y."/>
            <person name="Dear P."/>
            <person name="Doerig C."/>
            <person name="Gruber A."/>
            <person name="Parkinson J."/>
            <person name="Shirley M."/>
            <person name="Wan K.L."/>
            <person name="Berriman M."/>
            <person name="Tomley F."/>
            <person name="Pain A."/>
        </authorList>
    </citation>
    <scope>NUCLEOTIDE SEQUENCE [LARGE SCALE GENOMIC DNA]</scope>
    <source>
        <strain evidence="3">Houghton</strain>
    </source>
</reference>
<evidence type="ECO:0000313" key="4">
    <source>
        <dbReference type="Proteomes" id="UP000030747"/>
    </source>
</evidence>